<keyword evidence="3" id="KW-1185">Reference proteome</keyword>
<protein>
    <submittedName>
        <fullName evidence="2">Uncharacterized protein</fullName>
    </submittedName>
</protein>
<comment type="caution">
    <text evidence="2">The sequence shown here is derived from an EMBL/GenBank/DDBJ whole genome shotgun (WGS) entry which is preliminary data.</text>
</comment>
<feature type="transmembrane region" description="Helical" evidence="1">
    <location>
        <begin position="44"/>
        <end position="66"/>
    </location>
</feature>
<name>A0A081S4F1_9ARCH</name>
<gene>
    <name evidence="2" type="ORF">AAA799E16_01540</name>
</gene>
<keyword evidence="1" id="KW-1133">Transmembrane helix</keyword>
<organism evidence="2 3">
    <name type="scientific">Marine Group I thaumarchaeote SCGC AAA799-E16</name>
    <dbReference type="NCBI Taxonomy" id="1502292"/>
    <lineage>
        <taxon>Archaea</taxon>
        <taxon>Nitrososphaerota</taxon>
        <taxon>Marine Group I</taxon>
    </lineage>
</organism>
<sequence length="135" mass="15386">MSQNISKKSRFFSFWWMGLGVILLLIMALYYSNIVFGIENFSNYISLPLYMIIPGALVLLGIGALIRSSKISELSRTSLIFLVISFSCSLAAEQTWNLYEHVLDIDPYPSIADFFYLSAPIAMFISLIFFFKTHT</sequence>
<feature type="transmembrane region" description="Helical" evidence="1">
    <location>
        <begin position="12"/>
        <end position="32"/>
    </location>
</feature>
<evidence type="ECO:0000256" key="1">
    <source>
        <dbReference type="SAM" id="Phobius"/>
    </source>
</evidence>
<keyword evidence="1" id="KW-0812">Transmembrane</keyword>
<reference evidence="2 3" key="1">
    <citation type="submission" date="2014-06" db="EMBL/GenBank/DDBJ databases">
        <authorList>
            <person name="Ngugi D.K."/>
            <person name="Blom J."/>
            <person name="Alam I."/>
            <person name="Rashid M."/>
            <person name="Ba Alawi W."/>
            <person name="Zhang G."/>
            <person name="Hikmawan T."/>
            <person name="Guan Y."/>
            <person name="Antunes A."/>
            <person name="Siam R."/>
            <person name="Eldorry H."/>
            <person name="Bajic V."/>
            <person name="Stingl U."/>
        </authorList>
    </citation>
    <scope>NUCLEOTIDE SEQUENCE [LARGE SCALE GENOMIC DNA]</scope>
    <source>
        <strain evidence="2">SCGC AAA799-E16</strain>
    </source>
</reference>
<evidence type="ECO:0000313" key="3">
    <source>
        <dbReference type="Proteomes" id="UP000028027"/>
    </source>
</evidence>
<dbReference type="Proteomes" id="UP000028027">
    <property type="component" value="Unassembled WGS sequence"/>
</dbReference>
<dbReference type="EMBL" id="JNVL01000027">
    <property type="protein sequence ID" value="KER05804.1"/>
    <property type="molecule type" value="Genomic_DNA"/>
</dbReference>
<proteinExistence type="predicted"/>
<feature type="transmembrane region" description="Helical" evidence="1">
    <location>
        <begin position="111"/>
        <end position="131"/>
    </location>
</feature>
<accession>A0A081S4F1</accession>
<evidence type="ECO:0000313" key="2">
    <source>
        <dbReference type="EMBL" id="KER05804.1"/>
    </source>
</evidence>
<dbReference type="AlphaFoldDB" id="A0A081S4F1"/>
<keyword evidence="1" id="KW-0472">Membrane</keyword>
<feature type="transmembrane region" description="Helical" evidence="1">
    <location>
        <begin position="78"/>
        <end position="99"/>
    </location>
</feature>